<keyword evidence="3" id="KW-1185">Reference proteome</keyword>
<dbReference type="EMBL" id="JBBPBN010000013">
    <property type="protein sequence ID" value="KAK9026763.1"/>
    <property type="molecule type" value="Genomic_DNA"/>
</dbReference>
<keyword evidence="1" id="KW-1133">Transmembrane helix</keyword>
<dbReference type="Proteomes" id="UP001396334">
    <property type="component" value="Unassembled WGS sequence"/>
</dbReference>
<proteinExistence type="predicted"/>
<organism evidence="2 3">
    <name type="scientific">Hibiscus sabdariffa</name>
    <name type="common">roselle</name>
    <dbReference type="NCBI Taxonomy" id="183260"/>
    <lineage>
        <taxon>Eukaryota</taxon>
        <taxon>Viridiplantae</taxon>
        <taxon>Streptophyta</taxon>
        <taxon>Embryophyta</taxon>
        <taxon>Tracheophyta</taxon>
        <taxon>Spermatophyta</taxon>
        <taxon>Magnoliopsida</taxon>
        <taxon>eudicotyledons</taxon>
        <taxon>Gunneridae</taxon>
        <taxon>Pentapetalae</taxon>
        <taxon>rosids</taxon>
        <taxon>malvids</taxon>
        <taxon>Malvales</taxon>
        <taxon>Malvaceae</taxon>
        <taxon>Malvoideae</taxon>
        <taxon>Hibiscus</taxon>
    </lineage>
</organism>
<evidence type="ECO:0000256" key="1">
    <source>
        <dbReference type="SAM" id="Phobius"/>
    </source>
</evidence>
<sequence>MEATGNQDRASPPSKPSKFPVYQNLTLSAALIATSLQPSKSTLLCIFCISYASALALLFITSSKIGANVGESSFQSYAKAAEVQRKKKGEGKFGV</sequence>
<protein>
    <submittedName>
        <fullName evidence="2">Uncharacterized protein</fullName>
    </submittedName>
</protein>
<evidence type="ECO:0000313" key="3">
    <source>
        <dbReference type="Proteomes" id="UP001396334"/>
    </source>
</evidence>
<accession>A0ABR2SN92</accession>
<keyword evidence="1" id="KW-0472">Membrane</keyword>
<comment type="caution">
    <text evidence="2">The sequence shown here is derived from an EMBL/GenBank/DDBJ whole genome shotgun (WGS) entry which is preliminary data.</text>
</comment>
<reference evidence="2 3" key="1">
    <citation type="journal article" date="2024" name="G3 (Bethesda)">
        <title>Genome assembly of Hibiscus sabdariffa L. provides insights into metabolisms of medicinal natural products.</title>
        <authorList>
            <person name="Kim T."/>
        </authorList>
    </citation>
    <scope>NUCLEOTIDE SEQUENCE [LARGE SCALE GENOMIC DNA]</scope>
    <source>
        <strain evidence="2">TK-2024</strain>
        <tissue evidence="2">Old leaves</tissue>
    </source>
</reference>
<keyword evidence="1" id="KW-0812">Transmembrane</keyword>
<evidence type="ECO:0000313" key="2">
    <source>
        <dbReference type="EMBL" id="KAK9026763.1"/>
    </source>
</evidence>
<name>A0ABR2SN92_9ROSI</name>
<gene>
    <name evidence="2" type="ORF">V6N11_039597</name>
</gene>
<feature type="transmembrane region" description="Helical" evidence="1">
    <location>
        <begin position="41"/>
        <end position="60"/>
    </location>
</feature>